<evidence type="ECO:0000313" key="3">
    <source>
        <dbReference type="Proteomes" id="UP000001364"/>
    </source>
</evidence>
<dbReference type="KEGG" id="ccs:CCNA_01057"/>
<evidence type="ECO:0000313" key="2">
    <source>
        <dbReference type="EMBL" id="ACL94522.1"/>
    </source>
</evidence>
<dbReference type="EMBL" id="CP001340">
    <property type="protein sequence ID" value="ACL94522.1"/>
    <property type="molecule type" value="Genomic_DNA"/>
</dbReference>
<sequence length="498" mass="51976">MAAQVLSFFQRSPRYAPQPADWSQQELAEFYRVESALIRAGIRVGTDRGLSDENEPWFVFYRADDGEVVIHFARIDGEYLIAGPAYEEIARGFDFTSLVRNLVARHPLIRRSDSGSNLSVHPAALLVAVVGTAFFKTGEARAAETGQSNATSGHNRPVLLSSSSNASLTTGVAPVGFQQPAYASVQLPANEAVLVLAAALLASDFRVDAASLDPAVRSGLTAAAAALDFSDASALPAGISGFGGGASAPPPPTQTVDNTPVHAVSSVLSLVALLSTMPSRDLQPADAVLGVVTPARADAVHVAPVGTDASWALDVRIGFSLSGLPTIDAVQLVRGLVGDGSAQKISVIEVSELPNVLAEIVAKSTHYTVVPTPSDAADAVVTPVVVTPPPAPTPVEGGTSAEPVTGEITPPKPVEPATPAPVYASIDMVKAFIDYFIAHTGEIEVMKKDAHIVMFDARVLHDVGRISQLESVTYDFADGSSISLVGDHSSFLHLVNLI</sequence>
<feature type="region of interest" description="Disordered" evidence="1">
    <location>
        <begin position="390"/>
        <end position="416"/>
    </location>
</feature>
<name>A0A0H3C722_CAUVN</name>
<dbReference type="RefSeq" id="WP_010918889.1">
    <property type="nucleotide sequence ID" value="NC_011916.1"/>
</dbReference>
<proteinExistence type="predicted"/>
<organism evidence="2 3">
    <name type="scientific">Caulobacter vibrioides (strain NA1000 / CB15N)</name>
    <name type="common">Caulobacter crescentus</name>
    <dbReference type="NCBI Taxonomy" id="565050"/>
    <lineage>
        <taxon>Bacteria</taxon>
        <taxon>Pseudomonadati</taxon>
        <taxon>Pseudomonadota</taxon>
        <taxon>Alphaproteobacteria</taxon>
        <taxon>Caulobacterales</taxon>
        <taxon>Caulobacteraceae</taxon>
        <taxon>Caulobacter</taxon>
    </lineage>
</organism>
<dbReference type="Proteomes" id="UP000001364">
    <property type="component" value="Chromosome"/>
</dbReference>
<dbReference type="OrthoDB" id="7182023at2"/>
<reference evidence="2 3" key="1">
    <citation type="journal article" date="2010" name="J. Bacteriol.">
        <title>The genetic basis of laboratory adaptation in Caulobacter crescentus.</title>
        <authorList>
            <person name="Marks M.E."/>
            <person name="Castro-Rojas C.M."/>
            <person name="Teiling C."/>
            <person name="Du L."/>
            <person name="Kapatral V."/>
            <person name="Walunas T.L."/>
            <person name="Crosson S."/>
        </authorList>
    </citation>
    <scope>NUCLEOTIDE SEQUENCE [LARGE SCALE GENOMIC DNA]</scope>
    <source>
        <strain evidence="3">NA1000 / CB15N</strain>
    </source>
</reference>
<gene>
    <name evidence="2" type="ordered locus">CCNA_01057</name>
</gene>
<accession>A0A0H3C722</accession>
<dbReference type="RefSeq" id="YP_002516430.1">
    <property type="nucleotide sequence ID" value="NC_011916.1"/>
</dbReference>
<protein>
    <submittedName>
        <fullName evidence="2">Uncharacterized protein</fullName>
    </submittedName>
</protein>
<dbReference type="GeneID" id="7329807"/>
<keyword evidence="3" id="KW-1185">Reference proteome</keyword>
<dbReference type="PATRIC" id="fig|565050.3.peg.1040"/>
<evidence type="ECO:0000256" key="1">
    <source>
        <dbReference type="SAM" id="MobiDB-lite"/>
    </source>
</evidence>
<dbReference type="AlphaFoldDB" id="A0A0H3C722"/>
<dbReference type="HOGENOM" id="CLU_547135_0_0_5"/>